<proteinExistence type="predicted"/>
<dbReference type="PANTHER" id="PTHR47344">
    <property type="entry name" value="RING ZINC FINGER PROTEIN-RELATED"/>
    <property type="match status" value="1"/>
</dbReference>
<reference evidence="3" key="3">
    <citation type="submission" date="1997-06" db="EMBL/GenBank/DDBJ databases">
        <authorList>
            <person name="Waterston R."/>
        </authorList>
    </citation>
    <scope>NUCLEOTIDE SEQUENCE</scope>
</reference>
<reference key="4">
    <citation type="journal article" date="1999" name="Nature">
        <title>Sequence and analysis of chromosome 4 of the plant Arabidopsis thaliana.</title>
        <authorList>
            <consortium name="EU"/>
            <consortium name="CSHL and WU Arabidopsis Sequencing Project"/>
            <person name="Mayer K."/>
            <person name="Schuller C."/>
            <person name="Wambutt R."/>
            <person name="Murphy G."/>
            <person name="Volckaert G."/>
            <person name="Pohl T."/>
            <person name="Dusterhoft A."/>
            <person name="Stiekema W."/>
            <person name="Entian K.D."/>
            <person name="Terryn N."/>
            <person name="Harris B."/>
            <person name="Ansorge W."/>
            <person name="Brandt P."/>
            <person name="Grivell L."/>
            <person name="Rieger M."/>
            <person name="Weichselgartner M."/>
            <person name="de Simone V."/>
            <person name="Obermaier B."/>
            <person name="Mache R."/>
            <person name="Muller M."/>
            <person name="Kreis M."/>
            <person name="Delseny M."/>
            <person name="Puigdomenech P."/>
            <person name="Watson M."/>
            <person name="Schmidtheini T."/>
            <person name="Reichert B."/>
            <person name="Portatelle D."/>
            <person name="Perez-Alonso M."/>
            <person name="Boutry M."/>
            <person name="Bancroft I."/>
            <person name="Vos P."/>
            <person name="Hoheisel J."/>
            <person name="Zimmermann W."/>
            <person name="Wedler H."/>
            <person name="Ridley P."/>
            <person name="Langham S.A."/>
            <person name="McCullagh B."/>
            <person name="Bilham L."/>
            <person name="Robben J."/>
            <person name="Van der Schueren J."/>
            <person name="Grymonprez B."/>
            <person name="Chuang Y.J."/>
            <person name="Vandenbussche F."/>
            <person name="Braeken M."/>
            <person name="Weltjens I."/>
            <person name="Voet M."/>
            <person name="Bastiaens I."/>
            <person name="Aert R."/>
            <person name="Defoor E."/>
            <person name="Weitzenegger T."/>
            <person name="Bothe G."/>
            <person name="Ramsperger U."/>
            <person name="Hilbert H."/>
            <person name="Braun M."/>
            <person name="Holzer E."/>
            <person name="Brandt A."/>
            <person name="Peters S."/>
            <person name="van Staveren M."/>
            <person name="Dirske W."/>
            <person name="Mooijman P."/>
            <person name="Klein Lankhorst R."/>
            <person name="Rose M."/>
            <person name="Hauf J."/>
            <person name="Kotter P."/>
            <person name="Berneiser S."/>
            <person name="Hempel S."/>
            <person name="Feldpausch M."/>
            <person name="Lamberth S."/>
            <person name="Van den Daele H."/>
            <person name="De Keyser A."/>
            <person name="Buysshaert C."/>
            <person name="Gielen J."/>
            <person name="Villarroel R."/>
            <person name="De Clercq R."/>
            <person name="Van Montagu M."/>
            <person name="Rogers J."/>
            <person name="Cronin A."/>
            <person name="Quail M."/>
            <person name="Bray-Allen S."/>
            <person name="Clark L."/>
            <person name="Doggett J."/>
            <person name="Hall S."/>
            <person name="Kay M."/>
            <person name="Lennard N."/>
            <person name="McLay K."/>
            <person name="Mayes R."/>
            <person name="Pettett A."/>
            <person name="Rajandream M.A."/>
            <person name="Lyne M."/>
            <person name="Benes V."/>
            <person name="Rechmann S."/>
            <person name="Borkova D."/>
            <person name="Blocker H."/>
            <person name="Scharfe M."/>
            <person name="Grimm M."/>
            <person name="Lohnert T.H."/>
            <person name="Dose S."/>
            <person name="de Haan M."/>
            <person name="Maarse A."/>
            <person name="Schafer M."/>
            <person name="Muller-Auer S."/>
            <person name="Gabel C."/>
            <person name="Fuchs M."/>
            <person name="Fartmann B."/>
            <person name="Granderath K."/>
            <person name="Dauner D."/>
            <person name="Herzl A."/>
            <person name="Neumann S."/>
            <person name="Argiriou A."/>
            <person name="Vitale D."/>
            <person name="Liguori R."/>
            <person name="Piravandi E."/>
            <person name="Massenet O."/>
            <person name="Quigley F."/>
            <person name="Clabauld G."/>
            <person name="Mundlein A."/>
            <person name="Felber R."/>
            <person name="Schnabl S."/>
            <person name="Hiller R."/>
            <person name="Schmidt W."/>
            <person name="Lecharny A."/>
            <person name="Aubourg S."/>
            <person name="Chefdor F."/>
            <person name="Cooke R."/>
            <person name="Berger C."/>
            <person name="Montfort A."/>
            <person name="Casacuberta E."/>
            <person name="Gibbons T."/>
            <person name="Weber N."/>
            <person name="Vandenbol M."/>
            <person name="Bargues M."/>
            <person name="Terol J."/>
            <person name="Torres A."/>
            <person name="Perez-Perez A."/>
            <person name="Purnelle B."/>
            <person name="Bent E."/>
            <person name="Johnson S."/>
            <person name="Tacon D."/>
            <person name="Jesse T."/>
            <person name="Heijnen L."/>
            <person name="Schwarz S."/>
            <person name="Scholler P."/>
            <person name="Heber S."/>
            <person name="Francs P."/>
            <person name="Bielke C."/>
            <person name="Frishman D."/>
            <person name="Haase D."/>
            <person name="Lemcke K."/>
            <person name="Mewes H.W."/>
            <person name="Stocker S."/>
            <person name="Zaccaria P."/>
            <person name="Bevan M."/>
            <person name="Wilson R.K."/>
            <person name="de la Bastide M."/>
            <person name="Habermann K."/>
            <person name="Parnell L."/>
            <person name="Dedhia N."/>
            <person name="Gnoj L."/>
            <person name="Schutz K."/>
            <person name="Huang E."/>
            <person name="Spiegel L."/>
            <person name="Sehkon M."/>
            <person name="Murray J."/>
            <person name="Sheet P."/>
            <person name="Cordes M."/>
            <person name="Abu-Threideh J."/>
            <person name="Stoneking T."/>
            <person name="Kalicki J."/>
            <person name="Graves T."/>
            <person name="Harmon G."/>
            <person name="Edwards J."/>
            <person name="Latreille P."/>
            <person name="Courtney L."/>
            <person name="Cloud J."/>
            <person name="Abbott A."/>
            <person name="Scott K."/>
            <person name="Johnson D."/>
            <person name="Minx P."/>
            <person name="Bentley D."/>
            <person name="Fulton B."/>
            <person name="Miller N."/>
            <person name="Greco T."/>
            <person name="Kemp K."/>
            <person name="Kramer J."/>
            <person name="Fulton L."/>
            <person name="Mardis E."/>
            <person name="Dante M."/>
            <person name="Pepin K."/>
            <person name="Hillier L."/>
            <person name="Nelson J."/>
            <person name="Spieth J."/>
            <person name="Ryan E."/>
            <person name="Andrews S."/>
            <person name="Geisel C."/>
            <person name="Layman D."/>
            <person name="Du H."/>
            <person name="Ali J."/>
            <person name="Berghoff A."/>
            <person name="Jones K."/>
            <person name="Drone K."/>
            <person name="Cotton M."/>
            <person name="Joshu C."/>
            <person name="Antonoiu B."/>
            <person name="Zidanic M."/>
            <person name="Strong C."/>
            <person name="Sun H."/>
            <person name="Lamar B."/>
            <person name="Yordan C."/>
            <person name="Ma P."/>
            <person name="Zhong J."/>
            <person name="Preston R."/>
            <person name="Vil D."/>
            <person name="Shekher M."/>
            <person name="Matero A."/>
            <person name="Shah R."/>
            <person name="Swaby I.K."/>
            <person name="O'Shaughnessy A."/>
            <person name="Rodriguez M."/>
            <person name="Hoffmann J."/>
            <person name="Till S."/>
            <person name="Granat S."/>
            <person name="Shohdy N."/>
            <person name="Hasegawa A."/>
            <person name="Hameed A."/>
            <person name="Lodhi M."/>
            <person name="Johnson A."/>
            <person name="Chen E."/>
            <person name="Marra M."/>
            <person name="Martienssen R."/>
            <person name="McCombie W.R."/>
        </authorList>
    </citation>
    <scope>NUCLEOTIDE SEQUENCE [LARGE SCALE GENOMIC DNA]</scope>
    <source>
        <strain>cv. Columbia</strain>
    </source>
</reference>
<feature type="coiled-coil region" evidence="1">
    <location>
        <begin position="83"/>
        <end position="159"/>
    </location>
</feature>
<dbReference type="PANTHER" id="PTHR47344:SF1">
    <property type="entry name" value="RING ZINC FINGER PROTEIN-RELATED"/>
    <property type="match status" value="1"/>
</dbReference>
<protein>
    <submittedName>
        <fullName evidence="3">A_IG002N01.19 protein</fullName>
    </submittedName>
</protein>
<sequence length="506" mass="57164">MQFVQSATKILNRWLRICNQSPLQWFEYCPSTNKRNCPICKQKCSLKDPCRLYFQSSGNQTDSIASDKVVGIEEDPVLLRGEVKRLEGKVQNLTSALEAKKKENVEVSDKLHQCNEQLKEDKVKRWEALQEISTTQHLLKLKSEECIQLNSQCVKLQERTVALAKELASLKLVSDLSLEEDDVLKLALLGNNAKTKDTIDTLVKSLVIRNRCLALSCHSFPALILVIDLVNLVFEFSFMKSLIKNNLSYSDRSYKELLAKCNQLGRGEARSSEKLEKALEKIEKLKVCVLKRMRELELITEERENRALRDINVSKKCSYTEVSEPAIESMSSFRMLSSDNKVEKISTPPGKLEEKDGFTIQGSCLRGREDSFVSRTDSVIDVDDDYVPETNTSGIRDWNTNIEEKGDNSMVKDIKFNIRKDPTSSVSPYSNGSGNIWQSSGTNRNLGRWSKHGERNEATPSLGGSVPRKDDLISIGPDGKGGRIKVLRSKPQISVSFTFFFSFSSH</sequence>
<keyword evidence="1" id="KW-0175">Coiled coil</keyword>
<name>O04606_ARATH</name>
<evidence type="ECO:0000256" key="1">
    <source>
        <dbReference type="SAM" id="Coils"/>
    </source>
</evidence>
<feature type="compositionally biased region" description="Polar residues" evidence="2">
    <location>
        <begin position="423"/>
        <end position="445"/>
    </location>
</feature>
<dbReference type="AlphaFoldDB" id="O04606"/>
<evidence type="ECO:0000313" key="3">
    <source>
        <dbReference type="EMBL" id="AAB61026.1"/>
    </source>
</evidence>
<accession>O04606</accession>
<dbReference type="PIR" id="T01716">
    <property type="entry name" value="T01716"/>
</dbReference>
<reference evidence="3" key="2">
    <citation type="submission" date="1997-06" db="EMBL/GenBank/DDBJ databases">
        <title>The sequence of A. thaliana IG002N01.</title>
        <authorList>
            <person name="Scheet P."/>
            <person name="Maggi L."/>
        </authorList>
    </citation>
    <scope>NUCLEOTIDE SEQUENCE</scope>
</reference>
<organism evidence="3">
    <name type="scientific">Arabidopsis thaliana</name>
    <name type="common">Mouse-ear cress</name>
    <dbReference type="NCBI Taxonomy" id="3702"/>
    <lineage>
        <taxon>Eukaryota</taxon>
        <taxon>Viridiplantae</taxon>
        <taxon>Streptophyta</taxon>
        <taxon>Embryophyta</taxon>
        <taxon>Tracheophyta</taxon>
        <taxon>Spermatophyta</taxon>
        <taxon>Magnoliopsida</taxon>
        <taxon>eudicotyledons</taxon>
        <taxon>Gunneridae</taxon>
        <taxon>Pentapetalae</taxon>
        <taxon>rosids</taxon>
        <taxon>malvids</taxon>
        <taxon>Brassicales</taxon>
        <taxon>Brassicaceae</taxon>
        <taxon>Camelineae</taxon>
        <taxon>Arabidopsis</taxon>
    </lineage>
</organism>
<feature type="region of interest" description="Disordered" evidence="2">
    <location>
        <begin position="423"/>
        <end position="478"/>
    </location>
</feature>
<dbReference type="EMBL" id="AF007269">
    <property type="protein sequence ID" value="AAB61026.1"/>
    <property type="molecule type" value="Genomic_DNA"/>
</dbReference>
<dbReference type="ExpressionAtlas" id="O04606">
    <property type="expression patterns" value="baseline and differential"/>
</dbReference>
<gene>
    <name evidence="3" type="primary">A_IG002N01.19</name>
</gene>
<evidence type="ECO:0000256" key="2">
    <source>
        <dbReference type="SAM" id="MobiDB-lite"/>
    </source>
</evidence>
<reference evidence="3" key="1">
    <citation type="submission" date="1997-06" db="EMBL/GenBank/DDBJ databases">
        <title>The A. thaliana Genome Sequencing Project.</title>
        <authorList>
            <person name="Wash-U"/>
        </authorList>
    </citation>
    <scope>NUCLEOTIDE SEQUENCE</scope>
</reference>